<feature type="compositionally biased region" description="Basic residues" evidence="3">
    <location>
        <begin position="1"/>
        <end position="20"/>
    </location>
</feature>
<dbReference type="PANTHER" id="PTHR13191">
    <property type="entry name" value="RIBOSOMAL RNA PROCESSING PROTEIN 7-RELATED"/>
    <property type="match status" value="1"/>
</dbReference>
<dbReference type="OrthoDB" id="5390at2759"/>
<comment type="caution">
    <text evidence="5">The sequence shown here is derived from an EMBL/GenBank/DDBJ whole genome shotgun (WGS) entry which is preliminary data.</text>
</comment>
<dbReference type="Gene3D" id="6.10.250.1770">
    <property type="match status" value="1"/>
</dbReference>
<comment type="similarity">
    <text evidence="1">Belongs to the RRP7 family.</text>
</comment>
<sequence length="292" mass="33829">MDSQKNQKKKKKQKIEKLHKRNPEMPAKDHGVTEKSHFQTKGEIECTEGLRGTDVETEIIPRKPKKTKRKKKEDRSPSEKGKKSHKKGEADQDEVCHLPPGDEDCSERRLGNSKKKARIKRKKYQNLSMEAENSKEEGGEAGQDDVYQISSGDEDCSKGMQKWITEYHQSRPGLMVLQQNIDDFITAHEERQEQERKEREAQAAEGGWTVVVHHKGRKKTTDAESGVTVGSVAQAAVEDKMARKKHKEVGLNFYRFQRREAQRNEIMMLQSKFEQDKKQIQELRAARKFRPY</sequence>
<dbReference type="CDD" id="cd12951">
    <property type="entry name" value="RRP7_Rrp7A"/>
    <property type="match status" value="1"/>
</dbReference>
<reference evidence="5 6" key="1">
    <citation type="journal article" date="2019" name="Plant Biotechnol. J.">
        <title>The red bayberry genome and genetic basis of sex determination.</title>
        <authorList>
            <person name="Jia H.M."/>
            <person name="Jia H.J."/>
            <person name="Cai Q.L."/>
            <person name="Wang Y."/>
            <person name="Zhao H.B."/>
            <person name="Yang W.F."/>
            <person name="Wang G.Y."/>
            <person name="Li Y.H."/>
            <person name="Zhan D.L."/>
            <person name="Shen Y.T."/>
            <person name="Niu Q.F."/>
            <person name="Chang L."/>
            <person name="Qiu J."/>
            <person name="Zhao L."/>
            <person name="Xie H.B."/>
            <person name="Fu W.Y."/>
            <person name="Jin J."/>
            <person name="Li X.W."/>
            <person name="Jiao Y."/>
            <person name="Zhou C.C."/>
            <person name="Tu T."/>
            <person name="Chai C.Y."/>
            <person name="Gao J.L."/>
            <person name="Fan L.J."/>
            <person name="van de Weg E."/>
            <person name="Wang J.Y."/>
            <person name="Gao Z.S."/>
        </authorList>
    </citation>
    <scope>NUCLEOTIDE SEQUENCE [LARGE SCALE GENOMIC DNA]</scope>
    <source>
        <tissue evidence="5">Leaves</tissue>
    </source>
</reference>
<feature type="region of interest" description="Disordered" evidence="3">
    <location>
        <begin position="1"/>
        <end position="155"/>
    </location>
</feature>
<dbReference type="GO" id="GO:0000028">
    <property type="term" value="P:ribosomal small subunit assembly"/>
    <property type="evidence" value="ECO:0007669"/>
    <property type="project" value="TreeGrafter"/>
</dbReference>
<dbReference type="Proteomes" id="UP000516437">
    <property type="component" value="Chromosome 6"/>
</dbReference>
<keyword evidence="2" id="KW-0175">Coiled coil</keyword>
<evidence type="ECO:0000313" key="6">
    <source>
        <dbReference type="Proteomes" id="UP000516437"/>
    </source>
</evidence>
<dbReference type="GO" id="GO:0032545">
    <property type="term" value="C:CURI complex"/>
    <property type="evidence" value="ECO:0007669"/>
    <property type="project" value="TreeGrafter"/>
</dbReference>
<protein>
    <recommendedName>
        <fullName evidence="4">Ribosomal RNA-processing protein 7 C-terminal domain-containing protein</fullName>
    </recommendedName>
</protein>
<feature type="compositionally biased region" description="Basic residues" evidence="3">
    <location>
        <begin position="62"/>
        <end position="72"/>
    </location>
</feature>
<feature type="compositionally biased region" description="Basic and acidic residues" evidence="3">
    <location>
        <begin position="21"/>
        <end position="44"/>
    </location>
</feature>
<evidence type="ECO:0000256" key="1">
    <source>
        <dbReference type="ARBA" id="ARBA00006110"/>
    </source>
</evidence>
<evidence type="ECO:0000313" key="5">
    <source>
        <dbReference type="EMBL" id="KAB1211088.1"/>
    </source>
</evidence>
<evidence type="ECO:0000259" key="4">
    <source>
        <dbReference type="Pfam" id="PF12923"/>
    </source>
</evidence>
<accession>A0A6A1VH01</accession>
<dbReference type="GO" id="GO:0006364">
    <property type="term" value="P:rRNA processing"/>
    <property type="evidence" value="ECO:0007669"/>
    <property type="project" value="TreeGrafter"/>
</dbReference>
<dbReference type="InterPro" id="IPR040446">
    <property type="entry name" value="RRP7"/>
</dbReference>
<dbReference type="Pfam" id="PF12923">
    <property type="entry name" value="RRP7"/>
    <property type="match status" value="1"/>
</dbReference>
<organism evidence="5 6">
    <name type="scientific">Morella rubra</name>
    <name type="common">Chinese bayberry</name>
    <dbReference type="NCBI Taxonomy" id="262757"/>
    <lineage>
        <taxon>Eukaryota</taxon>
        <taxon>Viridiplantae</taxon>
        <taxon>Streptophyta</taxon>
        <taxon>Embryophyta</taxon>
        <taxon>Tracheophyta</taxon>
        <taxon>Spermatophyta</taxon>
        <taxon>Magnoliopsida</taxon>
        <taxon>eudicotyledons</taxon>
        <taxon>Gunneridae</taxon>
        <taxon>Pentapetalae</taxon>
        <taxon>rosids</taxon>
        <taxon>fabids</taxon>
        <taxon>Fagales</taxon>
        <taxon>Myricaceae</taxon>
        <taxon>Morella</taxon>
    </lineage>
</organism>
<dbReference type="AlphaFoldDB" id="A0A6A1VH01"/>
<dbReference type="GO" id="GO:0034456">
    <property type="term" value="C:UTP-C complex"/>
    <property type="evidence" value="ECO:0007669"/>
    <property type="project" value="TreeGrafter"/>
</dbReference>
<keyword evidence="6" id="KW-1185">Reference proteome</keyword>
<dbReference type="EMBL" id="RXIC02000024">
    <property type="protein sequence ID" value="KAB1211088.1"/>
    <property type="molecule type" value="Genomic_DNA"/>
</dbReference>
<gene>
    <name evidence="5" type="ORF">CJ030_MR6G018074</name>
</gene>
<proteinExistence type="inferred from homology"/>
<evidence type="ECO:0000256" key="3">
    <source>
        <dbReference type="SAM" id="MobiDB-lite"/>
    </source>
</evidence>
<evidence type="ECO:0000256" key="2">
    <source>
        <dbReference type="SAM" id="Coils"/>
    </source>
</evidence>
<dbReference type="PANTHER" id="PTHR13191:SF0">
    <property type="entry name" value="RIBOSOMAL RNA-PROCESSING PROTEIN 7 HOMOLOG A-RELATED"/>
    <property type="match status" value="1"/>
</dbReference>
<feature type="coiled-coil region" evidence="2">
    <location>
        <begin position="259"/>
        <end position="286"/>
    </location>
</feature>
<dbReference type="InterPro" id="IPR024326">
    <property type="entry name" value="RRP7_C"/>
</dbReference>
<feature type="domain" description="Ribosomal RNA-processing protein 7 C-terminal" evidence="4">
    <location>
        <begin position="169"/>
        <end position="292"/>
    </location>
</feature>
<feature type="compositionally biased region" description="Basic and acidic residues" evidence="3">
    <location>
        <begin position="73"/>
        <end position="96"/>
    </location>
</feature>
<name>A0A6A1VH01_9ROSI</name>
<feature type="compositionally biased region" description="Basic residues" evidence="3">
    <location>
        <begin position="111"/>
        <end position="124"/>
    </location>
</feature>